<evidence type="ECO:0000313" key="3">
    <source>
        <dbReference type="Proteomes" id="UP000249819"/>
    </source>
</evidence>
<dbReference type="PANTHER" id="PTHR33802">
    <property type="entry name" value="SI:CH211-161H7.5-RELATED"/>
    <property type="match status" value="1"/>
</dbReference>
<evidence type="ECO:0000313" key="2">
    <source>
        <dbReference type="EMBL" id="RAJ79192.1"/>
    </source>
</evidence>
<organism evidence="2 3">
    <name type="scientific">Chitinophaga dinghuensis</name>
    <dbReference type="NCBI Taxonomy" id="1539050"/>
    <lineage>
        <taxon>Bacteria</taxon>
        <taxon>Pseudomonadati</taxon>
        <taxon>Bacteroidota</taxon>
        <taxon>Chitinophagia</taxon>
        <taxon>Chitinophagales</taxon>
        <taxon>Chitinophagaceae</taxon>
        <taxon>Chitinophaga</taxon>
    </lineage>
</organism>
<dbReference type="Proteomes" id="UP000249819">
    <property type="component" value="Unassembled WGS sequence"/>
</dbReference>
<proteinExistence type="predicted"/>
<keyword evidence="1" id="KW-0472">Membrane</keyword>
<dbReference type="AlphaFoldDB" id="A0A327VUN5"/>
<dbReference type="EMBL" id="QLMA01000006">
    <property type="protein sequence ID" value="RAJ79192.1"/>
    <property type="molecule type" value="Genomic_DNA"/>
</dbReference>
<keyword evidence="1" id="KW-0812">Transmembrane</keyword>
<feature type="transmembrane region" description="Helical" evidence="1">
    <location>
        <begin position="14"/>
        <end position="33"/>
    </location>
</feature>
<feature type="transmembrane region" description="Helical" evidence="1">
    <location>
        <begin position="187"/>
        <end position="206"/>
    </location>
</feature>
<feature type="transmembrane region" description="Helical" evidence="1">
    <location>
        <begin position="118"/>
        <end position="135"/>
    </location>
</feature>
<sequence>MQAHDTLYYRNRSIFNSIAFLILIVVHLLSWLLPINGISATAVSDLYPSLFEPAGFTFHIRELLDFSLLAFTICQQMMAFAPEEEARLRYHMQRMQHWFILSCICNAGWFFAWHYELIPLSMLLKVILLFCLIRIHQNFQIYDPQASWKEKWFVHIPFTIYLAWITITTLMNFATLSTYEQWMPSPVAQVGLAVCLVSVSTIISMLMILFRNNILFALVNVWTLYGILYKRQMTGAAEEYAIVHACIMGIGIIAVTISWYLLRKQKSST</sequence>
<dbReference type="PANTHER" id="PTHR33802:SF1">
    <property type="entry name" value="XK-RELATED PROTEIN"/>
    <property type="match status" value="1"/>
</dbReference>
<reference evidence="2 3" key="1">
    <citation type="submission" date="2018-06" db="EMBL/GenBank/DDBJ databases">
        <title>Genomic Encyclopedia of Archaeal and Bacterial Type Strains, Phase II (KMG-II): from individual species to whole genera.</title>
        <authorList>
            <person name="Goeker M."/>
        </authorList>
    </citation>
    <scope>NUCLEOTIDE SEQUENCE [LARGE SCALE GENOMIC DNA]</scope>
    <source>
        <strain evidence="2 3">DSM 29821</strain>
    </source>
</reference>
<feature type="transmembrane region" description="Helical" evidence="1">
    <location>
        <begin position="213"/>
        <end position="229"/>
    </location>
</feature>
<keyword evidence="1" id="KW-1133">Transmembrane helix</keyword>
<evidence type="ECO:0000256" key="1">
    <source>
        <dbReference type="SAM" id="Phobius"/>
    </source>
</evidence>
<comment type="caution">
    <text evidence="2">The sequence shown here is derived from an EMBL/GenBank/DDBJ whole genome shotgun (WGS) entry which is preliminary data.</text>
</comment>
<keyword evidence="3" id="KW-1185">Reference proteome</keyword>
<accession>A0A327VUN5</accession>
<name>A0A327VUN5_9BACT</name>
<dbReference type="OrthoDB" id="5189031at2"/>
<evidence type="ECO:0008006" key="4">
    <source>
        <dbReference type="Google" id="ProtNLM"/>
    </source>
</evidence>
<gene>
    <name evidence="2" type="ORF">CLV59_106253</name>
</gene>
<feature type="transmembrane region" description="Helical" evidence="1">
    <location>
        <begin position="241"/>
        <end position="262"/>
    </location>
</feature>
<dbReference type="RefSeq" id="WP_111593657.1">
    <property type="nucleotide sequence ID" value="NZ_QLMA01000006.1"/>
</dbReference>
<protein>
    <recommendedName>
        <fullName evidence="4">TspO/MBR related protein</fullName>
    </recommendedName>
</protein>
<feature type="transmembrane region" description="Helical" evidence="1">
    <location>
        <begin position="156"/>
        <end position="175"/>
    </location>
</feature>